<dbReference type="Gene3D" id="3.40.525.10">
    <property type="entry name" value="CRAL-TRIO lipid binding domain"/>
    <property type="match status" value="1"/>
</dbReference>
<dbReference type="Gene3D" id="2.60.120.680">
    <property type="entry name" value="GOLD domain"/>
    <property type="match status" value="1"/>
</dbReference>
<sequence length="526" mass="61067">MYVEKIVQLFFFSSSFIHIDIQRNNGKGFNSQVPLLFFFSSPYPIEFSLKNICRSWQAGDLIFFQPKRINGDVSERRKTHTWLLLLLLLNKHFRFSETLAMYRQTYSLIEGKINTTSDEEWWGYNQVRTPEKELALTEFRLRLKDIATEKQLKNDIYCKRWLIARQYNVDQAVEMFKNSMSLREQMEADKLIAEYTPPEVISKYMTGGDIGHDKEGSVLRIEPWGYLDMKGIMYSCKKSDLEKSKLLQCEKHLKDLEAISEKLGKPCTGLTVVFDMDNVGSKHMWKPGLDMYLYLVKVLEDNYPEMMKRLFVINAPTLFPVLYKLVKPLLSEDMKNKIFVLGSDFKDTLLEYIDAEELPAYLGGTKTGPDGDAKCSDVICHGGEVPTEYYLENTEDFETMEAITVGSGDKVYVEYKVENEDSFLKWEYKTEEHDIGFGVFRKNGDDWEEVIPIERRDCSIMTLDGSYKCKDPGTYALCFDNSFSMMTSKNIRYAAEVMDPEVDKLKDDINKMIKDSTWDELSAQIS</sequence>
<accession>A0A812EIP1</accession>
<dbReference type="PROSITE" id="PS50191">
    <property type="entry name" value="CRAL_TRIO"/>
    <property type="match status" value="1"/>
</dbReference>
<dbReference type="SMART" id="SM01100">
    <property type="entry name" value="CRAL_TRIO_N"/>
    <property type="match status" value="1"/>
</dbReference>
<feature type="domain" description="CRAL-TRIO" evidence="1">
    <location>
        <begin position="197"/>
        <end position="370"/>
    </location>
</feature>
<dbReference type="PROSITE" id="PS50866">
    <property type="entry name" value="GOLD"/>
    <property type="match status" value="1"/>
</dbReference>
<dbReference type="PANTHER" id="PTHR23324">
    <property type="entry name" value="SEC14 RELATED PROTEIN"/>
    <property type="match status" value="1"/>
</dbReference>
<evidence type="ECO:0000259" key="2">
    <source>
        <dbReference type="PROSITE" id="PS50866"/>
    </source>
</evidence>
<dbReference type="AlphaFoldDB" id="A0A812EIP1"/>
<dbReference type="SUPFAM" id="SSF101576">
    <property type="entry name" value="Supernatant protein factor (SPF), C-terminal domain"/>
    <property type="match status" value="1"/>
</dbReference>
<feature type="domain" description="GOLD" evidence="2">
    <location>
        <begin position="387"/>
        <end position="497"/>
    </location>
</feature>
<organism evidence="3 4">
    <name type="scientific">Acanthosepion pharaonis</name>
    <name type="common">Pharaoh cuttlefish</name>
    <name type="synonym">Sepia pharaonis</name>
    <dbReference type="NCBI Taxonomy" id="158019"/>
    <lineage>
        <taxon>Eukaryota</taxon>
        <taxon>Metazoa</taxon>
        <taxon>Spiralia</taxon>
        <taxon>Lophotrochozoa</taxon>
        <taxon>Mollusca</taxon>
        <taxon>Cephalopoda</taxon>
        <taxon>Coleoidea</taxon>
        <taxon>Decapodiformes</taxon>
        <taxon>Sepiida</taxon>
        <taxon>Sepiina</taxon>
        <taxon>Sepiidae</taxon>
        <taxon>Acanthosepion</taxon>
    </lineage>
</organism>
<dbReference type="InterPro" id="IPR009038">
    <property type="entry name" value="GOLD_dom"/>
</dbReference>
<dbReference type="EMBL" id="CAHIKZ030005420">
    <property type="protein sequence ID" value="CAE1324635.1"/>
    <property type="molecule type" value="Genomic_DNA"/>
</dbReference>
<dbReference type="CDD" id="cd00170">
    <property type="entry name" value="SEC14"/>
    <property type="match status" value="1"/>
</dbReference>
<dbReference type="InterPro" id="IPR051064">
    <property type="entry name" value="SEC14/CRAL-TRIO_domain"/>
</dbReference>
<name>A0A812EIP1_ACAPH</name>
<dbReference type="PANTHER" id="PTHR23324:SF83">
    <property type="entry name" value="SEC14-LIKE PROTEIN 2"/>
    <property type="match status" value="1"/>
</dbReference>
<protein>
    <submittedName>
        <fullName evidence="3">Retinal-binding protein</fullName>
    </submittedName>
</protein>
<dbReference type="PRINTS" id="PR00180">
    <property type="entry name" value="CRETINALDHBP"/>
</dbReference>
<evidence type="ECO:0000313" key="3">
    <source>
        <dbReference type="EMBL" id="CAE1324635.1"/>
    </source>
</evidence>
<dbReference type="SUPFAM" id="SSF52087">
    <property type="entry name" value="CRAL/TRIO domain"/>
    <property type="match status" value="1"/>
</dbReference>
<reference evidence="3" key="1">
    <citation type="submission" date="2021-01" db="EMBL/GenBank/DDBJ databases">
        <authorList>
            <person name="Li R."/>
            <person name="Bekaert M."/>
        </authorList>
    </citation>
    <scope>NUCLEOTIDE SEQUENCE</scope>
    <source>
        <strain evidence="3">Farmed</strain>
    </source>
</reference>
<keyword evidence="4" id="KW-1185">Reference proteome</keyword>
<dbReference type="SMART" id="SM00516">
    <property type="entry name" value="SEC14"/>
    <property type="match status" value="1"/>
</dbReference>
<dbReference type="Proteomes" id="UP000597762">
    <property type="component" value="Unassembled WGS sequence"/>
</dbReference>
<dbReference type="InterPro" id="IPR036865">
    <property type="entry name" value="CRAL-TRIO_dom_sf"/>
</dbReference>
<dbReference type="InterPro" id="IPR036273">
    <property type="entry name" value="CRAL/TRIO_N_dom_sf"/>
</dbReference>
<dbReference type="InterPro" id="IPR011074">
    <property type="entry name" value="CRAL/TRIO_N_dom"/>
</dbReference>
<evidence type="ECO:0000313" key="4">
    <source>
        <dbReference type="Proteomes" id="UP000597762"/>
    </source>
</evidence>
<evidence type="ECO:0000259" key="1">
    <source>
        <dbReference type="PROSITE" id="PS50191"/>
    </source>
</evidence>
<comment type="caution">
    <text evidence="3">The sequence shown here is derived from an EMBL/GenBank/DDBJ whole genome shotgun (WGS) entry which is preliminary data.</text>
</comment>
<dbReference type="InterPro" id="IPR036598">
    <property type="entry name" value="GOLD_dom_sf"/>
</dbReference>
<dbReference type="GO" id="GO:0005737">
    <property type="term" value="C:cytoplasm"/>
    <property type="evidence" value="ECO:0007669"/>
    <property type="project" value="TreeGrafter"/>
</dbReference>
<proteinExistence type="predicted"/>
<dbReference type="OrthoDB" id="1434354at2759"/>
<dbReference type="SUPFAM" id="SSF46938">
    <property type="entry name" value="CRAL/TRIO N-terminal domain"/>
    <property type="match status" value="1"/>
</dbReference>
<dbReference type="Pfam" id="PF00650">
    <property type="entry name" value="CRAL_TRIO"/>
    <property type="match status" value="1"/>
</dbReference>
<dbReference type="InterPro" id="IPR001251">
    <property type="entry name" value="CRAL-TRIO_dom"/>
</dbReference>
<gene>
    <name evidence="3" type="ORF">SPHA_74348</name>
</gene>